<dbReference type="PANTHER" id="PTHR24305:SF166">
    <property type="entry name" value="CYTOCHROME P450 12A4, MITOCHONDRIAL-RELATED"/>
    <property type="match status" value="1"/>
</dbReference>
<evidence type="ECO:0000256" key="2">
    <source>
        <dbReference type="ARBA" id="ARBA00004370"/>
    </source>
</evidence>
<dbReference type="GO" id="GO:0020037">
    <property type="term" value="F:heme binding"/>
    <property type="evidence" value="ECO:0007669"/>
    <property type="project" value="InterPro"/>
</dbReference>
<proteinExistence type="inferred from homology"/>
<dbReference type="GO" id="GO:0004497">
    <property type="term" value="F:monooxygenase activity"/>
    <property type="evidence" value="ECO:0007669"/>
    <property type="project" value="UniProtKB-KW"/>
</dbReference>
<feature type="binding site" description="axial binding residue" evidence="13">
    <location>
        <position position="471"/>
    </location>
    <ligand>
        <name>heme</name>
        <dbReference type="ChEBI" id="CHEBI:30413"/>
    </ligand>
    <ligandPart>
        <name>Fe</name>
        <dbReference type="ChEBI" id="CHEBI:18248"/>
    </ligandPart>
</feature>
<gene>
    <name evidence="14" type="ORF">HMN09_00249800</name>
</gene>
<evidence type="ECO:0000313" key="15">
    <source>
        <dbReference type="Proteomes" id="UP000613580"/>
    </source>
</evidence>
<dbReference type="GO" id="GO:0005506">
    <property type="term" value="F:iron ion binding"/>
    <property type="evidence" value="ECO:0007669"/>
    <property type="project" value="InterPro"/>
</dbReference>
<evidence type="ECO:0000256" key="6">
    <source>
        <dbReference type="ARBA" id="ARBA00022692"/>
    </source>
</evidence>
<accession>A0A8H6WNV2</accession>
<dbReference type="OrthoDB" id="1470350at2759"/>
<evidence type="ECO:0000256" key="4">
    <source>
        <dbReference type="ARBA" id="ARBA00010617"/>
    </source>
</evidence>
<dbReference type="InterPro" id="IPR002403">
    <property type="entry name" value="Cyt_P450_E_grp-IV"/>
</dbReference>
<dbReference type="AlphaFoldDB" id="A0A8H6WNV2"/>
<keyword evidence="15" id="KW-1185">Reference proteome</keyword>
<evidence type="ECO:0000256" key="11">
    <source>
        <dbReference type="ARBA" id="ARBA00023033"/>
    </source>
</evidence>
<dbReference type="InterPro" id="IPR050121">
    <property type="entry name" value="Cytochrome_P450_monoxygenase"/>
</dbReference>
<dbReference type="Gene3D" id="1.10.630.10">
    <property type="entry name" value="Cytochrome P450"/>
    <property type="match status" value="1"/>
</dbReference>
<evidence type="ECO:0000256" key="5">
    <source>
        <dbReference type="ARBA" id="ARBA00022617"/>
    </source>
</evidence>
<keyword evidence="10 13" id="KW-0408">Iron</keyword>
<evidence type="ECO:0000256" key="7">
    <source>
        <dbReference type="ARBA" id="ARBA00022723"/>
    </source>
</evidence>
<evidence type="ECO:0000256" key="13">
    <source>
        <dbReference type="PIRSR" id="PIRSR602403-1"/>
    </source>
</evidence>
<evidence type="ECO:0000256" key="10">
    <source>
        <dbReference type="ARBA" id="ARBA00023004"/>
    </source>
</evidence>
<comment type="caution">
    <text evidence="14">The sequence shown here is derived from an EMBL/GenBank/DDBJ whole genome shotgun (WGS) entry which is preliminary data.</text>
</comment>
<evidence type="ECO:0000313" key="14">
    <source>
        <dbReference type="EMBL" id="KAF7319134.1"/>
    </source>
</evidence>
<dbReference type="InterPro" id="IPR036396">
    <property type="entry name" value="Cyt_P450_sf"/>
</dbReference>
<keyword evidence="8" id="KW-1133">Transmembrane helix</keyword>
<dbReference type="PANTHER" id="PTHR24305">
    <property type="entry name" value="CYTOCHROME P450"/>
    <property type="match status" value="1"/>
</dbReference>
<comment type="subcellular location">
    <subcellularLocation>
        <location evidence="2">Membrane</location>
    </subcellularLocation>
</comment>
<keyword evidence="9" id="KW-0560">Oxidoreductase</keyword>
<dbReference type="InterPro" id="IPR001128">
    <property type="entry name" value="Cyt_P450"/>
</dbReference>
<evidence type="ECO:0000256" key="1">
    <source>
        <dbReference type="ARBA" id="ARBA00001971"/>
    </source>
</evidence>
<reference evidence="14" key="1">
    <citation type="submission" date="2020-05" db="EMBL/GenBank/DDBJ databases">
        <title>Mycena genomes resolve the evolution of fungal bioluminescence.</title>
        <authorList>
            <person name="Tsai I.J."/>
        </authorList>
    </citation>
    <scope>NUCLEOTIDE SEQUENCE</scope>
    <source>
        <strain evidence="14">110903Hualien_Pintung</strain>
    </source>
</reference>
<dbReference type="EMBL" id="JACAZE010000003">
    <property type="protein sequence ID" value="KAF7319134.1"/>
    <property type="molecule type" value="Genomic_DNA"/>
</dbReference>
<keyword evidence="12" id="KW-0472">Membrane</keyword>
<sequence length="529" mass="58468">MVSVFALVVFAAAALAIVLKRRRKSSADVQHLPGPSLSIASWIWGHELLMFQHSATEMLTIWARSFGGLYKISGALFHPDIIIATDHAAVHHIFAYSDIYVKSPAFRPPIENIIGRGLVWAEGEDWQRQRKLLAPAFTTESVKEMTATIYESAERLESRLTNLLLDTKGESNVNILSYISASPAFRLDIIGAVGLSHSFSAQAAHPSSDAVQIHETWTQLVNNGLQWLAFLAPLLIRAFPSLTKAPLPITQSQGAVKTIVKRIAHRIIEREHAALDAQNGEMKQKKKDIISILLRNRHLATPVDRLTDDQIVDNIVTFTMVGHETIAGSAAFTLWELARNPQHQERLRAEVLAHPRDLSYEDLQKLEFLDAVVKEGLRVHPASPQTERLALADHVIPLSTPIPGVGSAFHVRKGQVFVIPFSTMNTNPQVWGPTGPIFDPTRWLSDRSPNAPALPHGWSGITTFCDGPRNCVGWRLAVLELKIILATLVRSFVLFDTGARVDAKISQTLQPVVDGRGGHLPVRVKLLEA</sequence>
<comment type="similarity">
    <text evidence="4">Belongs to the cytochrome P450 family.</text>
</comment>
<dbReference type="Pfam" id="PF00067">
    <property type="entry name" value="p450"/>
    <property type="match status" value="1"/>
</dbReference>
<dbReference type="GO" id="GO:0016705">
    <property type="term" value="F:oxidoreductase activity, acting on paired donors, with incorporation or reduction of molecular oxygen"/>
    <property type="evidence" value="ECO:0007669"/>
    <property type="project" value="InterPro"/>
</dbReference>
<dbReference type="PRINTS" id="PR00385">
    <property type="entry name" value="P450"/>
</dbReference>
<keyword evidence="11" id="KW-0503">Monooxygenase</keyword>
<evidence type="ECO:0000256" key="8">
    <source>
        <dbReference type="ARBA" id="ARBA00022989"/>
    </source>
</evidence>
<evidence type="ECO:0000256" key="3">
    <source>
        <dbReference type="ARBA" id="ARBA00004721"/>
    </source>
</evidence>
<keyword evidence="6" id="KW-0812">Transmembrane</keyword>
<dbReference type="PRINTS" id="PR00465">
    <property type="entry name" value="EP450IV"/>
</dbReference>
<keyword evidence="5 13" id="KW-0349">Heme</keyword>
<dbReference type="GO" id="GO:0016020">
    <property type="term" value="C:membrane"/>
    <property type="evidence" value="ECO:0007669"/>
    <property type="project" value="UniProtKB-SubCell"/>
</dbReference>
<evidence type="ECO:0000256" key="9">
    <source>
        <dbReference type="ARBA" id="ARBA00023002"/>
    </source>
</evidence>
<organism evidence="14 15">
    <name type="scientific">Mycena chlorophos</name>
    <name type="common">Agaric fungus</name>
    <name type="synonym">Agaricus chlorophos</name>
    <dbReference type="NCBI Taxonomy" id="658473"/>
    <lineage>
        <taxon>Eukaryota</taxon>
        <taxon>Fungi</taxon>
        <taxon>Dikarya</taxon>
        <taxon>Basidiomycota</taxon>
        <taxon>Agaricomycotina</taxon>
        <taxon>Agaricomycetes</taxon>
        <taxon>Agaricomycetidae</taxon>
        <taxon>Agaricales</taxon>
        <taxon>Marasmiineae</taxon>
        <taxon>Mycenaceae</taxon>
        <taxon>Mycena</taxon>
    </lineage>
</organism>
<comment type="pathway">
    <text evidence="3">Secondary metabolite biosynthesis; terpenoid biosynthesis.</text>
</comment>
<keyword evidence="7 13" id="KW-0479">Metal-binding</keyword>
<dbReference type="SUPFAM" id="SSF48264">
    <property type="entry name" value="Cytochrome P450"/>
    <property type="match status" value="1"/>
</dbReference>
<name>A0A8H6WNV2_MYCCL</name>
<protein>
    <recommendedName>
        <fullName evidence="16">Cytochrome P450</fullName>
    </recommendedName>
</protein>
<comment type="cofactor">
    <cofactor evidence="1 13">
        <name>heme</name>
        <dbReference type="ChEBI" id="CHEBI:30413"/>
    </cofactor>
</comment>
<evidence type="ECO:0000256" key="12">
    <source>
        <dbReference type="ARBA" id="ARBA00023136"/>
    </source>
</evidence>
<evidence type="ECO:0008006" key="16">
    <source>
        <dbReference type="Google" id="ProtNLM"/>
    </source>
</evidence>
<dbReference type="Proteomes" id="UP000613580">
    <property type="component" value="Unassembled WGS sequence"/>
</dbReference>